<reference evidence="1" key="1">
    <citation type="journal article" date="1997" name="Nucleic Acids Res.">
        <title>tRNAscan-SE: a program for improved detection of transfer RNA genes in genomic sequence.</title>
        <authorList>
            <person name="Lowe T.M."/>
            <person name="Eddy S.R."/>
        </authorList>
    </citation>
    <scope>NUCLEOTIDE SEQUENCE [LARGE SCALE GENOMIC DNA]</scope>
    <source>
        <strain evidence="1">r\B97-61/B2</strain>
    </source>
</reference>
<dbReference type="PANTHER" id="PTHR37610">
    <property type="entry name" value="CCHC-TYPE DOMAIN-CONTAINING PROTEIN"/>
    <property type="match status" value="1"/>
</dbReference>
<evidence type="ECO:0000313" key="1">
    <source>
        <dbReference type="Proteomes" id="UP000694886"/>
    </source>
</evidence>
<dbReference type="Proteomes" id="UP000694886">
    <property type="component" value="Chromosome 4"/>
</dbReference>
<dbReference type="KEGG" id="tcc:108661594"/>
<organism evidence="1 2">
    <name type="scientific">Theobroma cacao</name>
    <name type="common">Cacao</name>
    <name type="synonym">Cocoa</name>
    <dbReference type="NCBI Taxonomy" id="3641"/>
    <lineage>
        <taxon>Eukaryota</taxon>
        <taxon>Viridiplantae</taxon>
        <taxon>Streptophyta</taxon>
        <taxon>Embryophyta</taxon>
        <taxon>Tracheophyta</taxon>
        <taxon>Spermatophyta</taxon>
        <taxon>Magnoliopsida</taxon>
        <taxon>eudicotyledons</taxon>
        <taxon>Gunneridae</taxon>
        <taxon>Pentapetalae</taxon>
        <taxon>rosids</taxon>
        <taxon>malvids</taxon>
        <taxon>Malvales</taxon>
        <taxon>Malvaceae</taxon>
        <taxon>Byttnerioideae</taxon>
        <taxon>Theobroma</taxon>
    </lineage>
</organism>
<sequence>MADKNKEGISKGNENLGEAIHTKNTSEIWVDFQERFTQGIALRVYELKRAIMLLQQEKVPISTYYGKLKALWNKAQSFLPLPVYTCGKCICGVLRQMQEMREEEKVFNFLMGLDESYKTVCSQILSLEPLSTIGWAYVIAAQEEKQLAMAASLPTVLEKVALTARNQTIEGARHGSGQKIGDW</sequence>
<proteinExistence type="predicted"/>
<protein>
    <submittedName>
        <fullName evidence="2">Uncharacterized protein LOC108661594</fullName>
    </submittedName>
</protein>
<dbReference type="Gramene" id="Tc04v2_t009490.1">
    <property type="protein sequence ID" value="Tc04v2_p009490.1"/>
    <property type="gene ID" value="Tc04v2_g009490"/>
</dbReference>
<accession>A0AB32W9H7</accession>
<evidence type="ECO:0000313" key="2">
    <source>
        <dbReference type="RefSeq" id="XP_017974531.1"/>
    </source>
</evidence>
<dbReference type="AlphaFoldDB" id="A0AB32W9H7"/>
<reference evidence="2" key="2">
    <citation type="submission" date="2025-08" db="UniProtKB">
        <authorList>
            <consortium name="RefSeq"/>
        </authorList>
    </citation>
    <scope>IDENTIFICATION</scope>
</reference>
<gene>
    <name evidence="2" type="primary">LOC108661594</name>
</gene>
<dbReference type="RefSeq" id="XP_017974531.1">
    <property type="nucleotide sequence ID" value="XM_018119042.1"/>
</dbReference>
<name>A0AB32W9H7_THECC</name>
<dbReference type="PANTHER" id="PTHR37610:SF97">
    <property type="entry name" value="RETROTRANSPOSON GAG DOMAIN-CONTAINING PROTEIN"/>
    <property type="match status" value="1"/>
</dbReference>
<dbReference type="GeneID" id="108661594"/>